<evidence type="ECO:0000313" key="3">
    <source>
        <dbReference type="EMBL" id="CAF4369113.1"/>
    </source>
</evidence>
<evidence type="ECO:0000313" key="2">
    <source>
        <dbReference type="EMBL" id="CAF4359183.1"/>
    </source>
</evidence>
<dbReference type="Proteomes" id="UP000676336">
    <property type="component" value="Unassembled WGS sequence"/>
</dbReference>
<feature type="compositionally biased region" description="Polar residues" evidence="1">
    <location>
        <begin position="1"/>
        <end position="29"/>
    </location>
</feature>
<protein>
    <submittedName>
        <fullName evidence="3">Uncharacterized protein</fullName>
    </submittedName>
</protein>
<name>A0A8S2V397_9BILA</name>
<evidence type="ECO:0000313" key="4">
    <source>
        <dbReference type="Proteomes" id="UP000676336"/>
    </source>
</evidence>
<dbReference type="AlphaFoldDB" id="A0A8S2V397"/>
<organism evidence="3 4">
    <name type="scientific">Rotaria magnacalcarata</name>
    <dbReference type="NCBI Taxonomy" id="392030"/>
    <lineage>
        <taxon>Eukaryota</taxon>
        <taxon>Metazoa</taxon>
        <taxon>Spiralia</taxon>
        <taxon>Gnathifera</taxon>
        <taxon>Rotifera</taxon>
        <taxon>Eurotatoria</taxon>
        <taxon>Bdelloidea</taxon>
        <taxon>Philodinida</taxon>
        <taxon>Philodinidae</taxon>
        <taxon>Rotaria</taxon>
    </lineage>
</organism>
<comment type="caution">
    <text evidence="3">The sequence shown here is derived from an EMBL/GenBank/DDBJ whole genome shotgun (WGS) entry which is preliminary data.</text>
</comment>
<feature type="non-terminal residue" evidence="3">
    <location>
        <position position="1"/>
    </location>
</feature>
<accession>A0A8S2V397</accession>
<gene>
    <name evidence="2" type="ORF">SMN809_LOCUS28619</name>
    <name evidence="3" type="ORF">SMN809_LOCUS29056</name>
</gene>
<feature type="region of interest" description="Disordered" evidence="1">
    <location>
        <begin position="1"/>
        <end position="36"/>
    </location>
</feature>
<dbReference type="EMBL" id="CAJOBI010050438">
    <property type="protein sequence ID" value="CAF4369113.1"/>
    <property type="molecule type" value="Genomic_DNA"/>
</dbReference>
<dbReference type="EMBL" id="CAJOBI010048309">
    <property type="protein sequence ID" value="CAF4359183.1"/>
    <property type="molecule type" value="Genomic_DNA"/>
</dbReference>
<reference evidence="3" key="1">
    <citation type="submission" date="2021-02" db="EMBL/GenBank/DDBJ databases">
        <authorList>
            <person name="Nowell W R."/>
        </authorList>
    </citation>
    <scope>NUCLEOTIDE SEQUENCE</scope>
</reference>
<proteinExistence type="predicted"/>
<evidence type="ECO:0000256" key="1">
    <source>
        <dbReference type="SAM" id="MobiDB-lite"/>
    </source>
</evidence>
<sequence length="36" mass="3634">LQDATIDSSSNSPTAQATADASSKNQIEVTSPGKVN</sequence>